<accession>A0ACC1MB87</accession>
<name>A0ACC1MB87_9FUNG</name>
<dbReference type="Proteomes" id="UP001139981">
    <property type="component" value="Unassembled WGS sequence"/>
</dbReference>
<reference evidence="1" key="1">
    <citation type="submission" date="2022-07" db="EMBL/GenBank/DDBJ databases">
        <title>Phylogenomic reconstructions and comparative analyses of Kickxellomycotina fungi.</title>
        <authorList>
            <person name="Reynolds N.K."/>
            <person name="Stajich J.E."/>
            <person name="Barry K."/>
            <person name="Grigoriev I.V."/>
            <person name="Crous P."/>
            <person name="Smith M.E."/>
        </authorList>
    </citation>
    <scope>NUCLEOTIDE SEQUENCE</scope>
    <source>
        <strain evidence="1">CBS 190363</strain>
    </source>
</reference>
<organism evidence="1 2">
    <name type="scientific">Coemansia aciculifera</name>
    <dbReference type="NCBI Taxonomy" id="417176"/>
    <lineage>
        <taxon>Eukaryota</taxon>
        <taxon>Fungi</taxon>
        <taxon>Fungi incertae sedis</taxon>
        <taxon>Zoopagomycota</taxon>
        <taxon>Kickxellomycotina</taxon>
        <taxon>Kickxellomycetes</taxon>
        <taxon>Kickxellales</taxon>
        <taxon>Kickxellaceae</taxon>
        <taxon>Coemansia</taxon>
    </lineage>
</organism>
<sequence>MSVFSVSHRGRSVQFDVDDVLTMGALRQRLEQQFGVAPPQQKLLLKGEISSDDAALVAFLIPANSRIVLMGTPAAELTAFRESTSRREEGRANYAKYQATQEVSRTRDPLETSSFKFHSFEALPGLPLQTQALAMLRRLARDVGVREIMNRRKYSVGELRELHPNERTILGYNRNRGQVIALRLRTDDLEGFRDYAEVRKVLMHELAHMVWDEHDERFHRLNREHCQELEDLDWTRRGQTVGGLPSARPRFQQSTIDDDVGHVDGGALTSSGFVLGGTAPQLPPDSKDVNSKRDLAYKAWQHRQQQQQQ</sequence>
<dbReference type="EMBL" id="JANBVB010000003">
    <property type="protein sequence ID" value="KAJ2900699.1"/>
    <property type="molecule type" value="Genomic_DNA"/>
</dbReference>
<evidence type="ECO:0000313" key="1">
    <source>
        <dbReference type="EMBL" id="KAJ2900699.1"/>
    </source>
</evidence>
<keyword evidence="2" id="KW-1185">Reference proteome</keyword>
<gene>
    <name evidence="1" type="ORF">IWW38_000373</name>
</gene>
<evidence type="ECO:0000313" key="2">
    <source>
        <dbReference type="Proteomes" id="UP001139981"/>
    </source>
</evidence>
<protein>
    <submittedName>
        <fullName evidence="1">Uncharacterized protein</fullName>
    </submittedName>
</protein>
<comment type="caution">
    <text evidence="1">The sequence shown here is derived from an EMBL/GenBank/DDBJ whole genome shotgun (WGS) entry which is preliminary data.</text>
</comment>
<proteinExistence type="predicted"/>